<evidence type="ECO:0000256" key="1">
    <source>
        <dbReference type="SAM" id="MobiDB-lite"/>
    </source>
</evidence>
<sequence length="564" mass="61736">MERNHQLLAAGAVALLGAMAVTAYCWTHRHPPLAEAAARIAADPAKSSTVAKPANAEATTAHVFTQAELQAFLAAATKAESIDDPLKRCLAYPDPPASHWSPAAVQAYCRYRTQPIVTLAQARDLIEHGKAAELDRLLGEALHAQLTQPDARGRLDRTFFADFDDGSLDLRYLLDAWKRASPDSAFALAASGFAYVQMAVAARGVDYASKTPQDAMESMHRLMQQADADLQAARQREPRITPIYIAMLQAGGYDFGPSYATRALHEGLQQDPADFAIHAQYVWLSQPQWFGSLDVMQHAIDEGLQQAAKNPLLLLDKNKAAGFRANIENWRDQPVHVADFPAVLDEAADAGSLSAAGNTAAAHRQFIIAAIYLSESVRFNPDAFSDRSRLARLVSAEGQPRLLMLHARQLVAQRPDDPDALGLRGLASLQQGDVPAGRADLAAALEKSPDNPAVLSLLARVYTYSTHEWDKAWTLSSRLIADYPQLPDGWRMRASIQLHQPRAGLDDTLHYFILHFGNDPRQRSVVREMERMLEAEAKGGDDPLAPFRGPRSVPARPVSHPATR</sequence>
<keyword evidence="3" id="KW-1185">Reference proteome</keyword>
<proteinExistence type="predicted"/>
<organism evidence="2 3">
    <name type="scientific">Dyella lutea</name>
    <dbReference type="NCBI Taxonomy" id="2950441"/>
    <lineage>
        <taxon>Bacteria</taxon>
        <taxon>Pseudomonadati</taxon>
        <taxon>Pseudomonadota</taxon>
        <taxon>Gammaproteobacteria</taxon>
        <taxon>Lysobacterales</taxon>
        <taxon>Rhodanobacteraceae</taxon>
        <taxon>Dyella</taxon>
    </lineage>
</organism>
<dbReference type="EMBL" id="JAMZEK010000004">
    <property type="protein sequence ID" value="MCP1375755.1"/>
    <property type="molecule type" value="Genomic_DNA"/>
</dbReference>
<gene>
    <name evidence="2" type="ORF">NC595_17035</name>
</gene>
<name>A0ABT1FF56_9GAMM</name>
<evidence type="ECO:0000313" key="2">
    <source>
        <dbReference type="EMBL" id="MCP1375755.1"/>
    </source>
</evidence>
<protein>
    <submittedName>
        <fullName evidence="2">DUF4034 domain-containing protein</fullName>
    </submittedName>
</protein>
<dbReference type="Proteomes" id="UP001204615">
    <property type="component" value="Unassembled WGS sequence"/>
</dbReference>
<evidence type="ECO:0000313" key="3">
    <source>
        <dbReference type="Proteomes" id="UP001204615"/>
    </source>
</evidence>
<dbReference type="InterPro" id="IPR011990">
    <property type="entry name" value="TPR-like_helical_dom_sf"/>
</dbReference>
<dbReference type="Gene3D" id="1.25.40.10">
    <property type="entry name" value="Tetratricopeptide repeat domain"/>
    <property type="match status" value="1"/>
</dbReference>
<reference evidence="2 3" key="1">
    <citation type="submission" date="2022-06" db="EMBL/GenBank/DDBJ databases">
        <title>Dyella sp. Sa strain:Sa Genome sequencing.</title>
        <authorList>
            <person name="Park S."/>
        </authorList>
    </citation>
    <scope>NUCLEOTIDE SEQUENCE [LARGE SCALE GENOMIC DNA]</scope>
    <source>
        <strain evidence="2 3">Sa</strain>
    </source>
</reference>
<dbReference type="SUPFAM" id="SSF48452">
    <property type="entry name" value="TPR-like"/>
    <property type="match status" value="1"/>
</dbReference>
<dbReference type="RefSeq" id="WP_253568512.1">
    <property type="nucleotide sequence ID" value="NZ_JAMZEK010000004.1"/>
</dbReference>
<comment type="caution">
    <text evidence="2">The sequence shown here is derived from an EMBL/GenBank/DDBJ whole genome shotgun (WGS) entry which is preliminary data.</text>
</comment>
<feature type="region of interest" description="Disordered" evidence="1">
    <location>
        <begin position="534"/>
        <end position="564"/>
    </location>
</feature>
<accession>A0ABT1FF56</accession>